<keyword evidence="1" id="KW-0732">Signal</keyword>
<dbReference type="InterPro" id="IPR013658">
    <property type="entry name" value="SGL"/>
</dbReference>
<dbReference type="InterPro" id="IPR052998">
    <property type="entry name" value="Hetero-Diels-Alderase-like"/>
</dbReference>
<name>A0A428SVX3_9HYPO</name>
<organism evidence="3 4">
    <name type="scientific">Fusarium ambrosium</name>
    <dbReference type="NCBI Taxonomy" id="131363"/>
    <lineage>
        <taxon>Eukaryota</taxon>
        <taxon>Fungi</taxon>
        <taxon>Dikarya</taxon>
        <taxon>Ascomycota</taxon>
        <taxon>Pezizomycotina</taxon>
        <taxon>Sordariomycetes</taxon>
        <taxon>Hypocreomycetidae</taxon>
        <taxon>Hypocreales</taxon>
        <taxon>Nectriaceae</taxon>
        <taxon>Fusarium</taxon>
        <taxon>Fusarium solani species complex</taxon>
    </lineage>
</organism>
<dbReference type="PANTHER" id="PTHR42060">
    <property type="entry name" value="NHL REPEAT-CONTAINING PROTEIN-RELATED"/>
    <property type="match status" value="1"/>
</dbReference>
<evidence type="ECO:0000256" key="1">
    <source>
        <dbReference type="SAM" id="SignalP"/>
    </source>
</evidence>
<dbReference type="Pfam" id="PF08450">
    <property type="entry name" value="SGL"/>
    <property type="match status" value="1"/>
</dbReference>
<feature type="domain" description="SMP-30/Gluconolactonase/LRE-like region" evidence="2">
    <location>
        <begin position="211"/>
        <end position="310"/>
    </location>
</feature>
<accession>A0A428SVX3</accession>
<sequence length="356" mass="38149">MRPTLSAVFASLLIGISAFPIAPETNAQARVRQLVEIPGVFVENIAVRPNGNLILNTISQGQIYSLDPSQKNPEAHVVASIEGVNALTGITPVGKDVYAVAGSNLDLEKAQFHNGSMKIALVSFENCGKSAGDAASVDVIIEGTDIGPVNGLTTLPRHQHIVLGADSTRGKIVRIDTIKRTAKDIFQDDLLAPVPDPSYPLGVNGIKVFKNHLYFTNTAQRIFGRVKIDQFGNKAGNIEIIAQLPAGSAAAPDDFVMDKHGNAYVAFWTNSLIKITPDGEQVTVLEGDILASPTSSTLSRDGRKVYVGTAGQGSEIVSGGQWWRSSCRCFLLDYNVGFVWKAITRDMGTAFAQRCL</sequence>
<dbReference type="PANTHER" id="PTHR42060:SF1">
    <property type="entry name" value="NHL REPEAT-CONTAINING PROTEIN"/>
    <property type="match status" value="1"/>
</dbReference>
<keyword evidence="4" id="KW-1185">Reference proteome</keyword>
<gene>
    <name evidence="3" type="ORF">CDV31_014538</name>
</gene>
<comment type="caution">
    <text evidence="3">The sequence shown here is derived from an EMBL/GenBank/DDBJ whole genome shotgun (WGS) entry which is preliminary data.</text>
</comment>
<dbReference type="EMBL" id="NIZV01000334">
    <property type="protein sequence ID" value="RSL93840.1"/>
    <property type="molecule type" value="Genomic_DNA"/>
</dbReference>
<reference evidence="3 4" key="1">
    <citation type="submission" date="2017-06" db="EMBL/GenBank/DDBJ databases">
        <title>Cmopartive genomic analysis of Ambrosia Fusariam Clade fungi.</title>
        <authorList>
            <person name="Stajich J.E."/>
            <person name="Carrillo J."/>
            <person name="Kijimoto T."/>
            <person name="Eskalen A."/>
            <person name="O'Donnell K."/>
            <person name="Kasson M."/>
        </authorList>
    </citation>
    <scope>NUCLEOTIDE SEQUENCE [LARGE SCALE GENOMIC DNA]</scope>
    <source>
        <strain evidence="3 4">NRRL 20438</strain>
    </source>
</reference>
<dbReference type="AlphaFoldDB" id="A0A428SVX3"/>
<feature type="chain" id="PRO_5019153401" description="SMP-30/Gluconolactonase/LRE-like region domain-containing protein" evidence="1">
    <location>
        <begin position="19"/>
        <end position="356"/>
    </location>
</feature>
<evidence type="ECO:0000313" key="4">
    <source>
        <dbReference type="Proteomes" id="UP000288429"/>
    </source>
</evidence>
<dbReference type="InterPro" id="IPR011042">
    <property type="entry name" value="6-blade_b-propeller_TolB-like"/>
</dbReference>
<dbReference type="Gene3D" id="2.120.10.30">
    <property type="entry name" value="TolB, C-terminal domain"/>
    <property type="match status" value="1"/>
</dbReference>
<dbReference type="SUPFAM" id="SSF63829">
    <property type="entry name" value="Calcium-dependent phosphotriesterase"/>
    <property type="match status" value="1"/>
</dbReference>
<dbReference type="Proteomes" id="UP000288429">
    <property type="component" value="Unassembled WGS sequence"/>
</dbReference>
<feature type="signal peptide" evidence="1">
    <location>
        <begin position="1"/>
        <end position="18"/>
    </location>
</feature>
<evidence type="ECO:0000259" key="2">
    <source>
        <dbReference type="Pfam" id="PF08450"/>
    </source>
</evidence>
<protein>
    <recommendedName>
        <fullName evidence="2">SMP-30/Gluconolactonase/LRE-like region domain-containing protein</fullName>
    </recommendedName>
</protein>
<evidence type="ECO:0000313" key="3">
    <source>
        <dbReference type="EMBL" id="RSL93840.1"/>
    </source>
</evidence>
<proteinExistence type="predicted"/>